<protein>
    <recommendedName>
        <fullName evidence="1">Phosphoglycolate phosphatase</fullName>
        <ecNumber evidence="1">3.1.3.18</ecNumber>
    </recommendedName>
</protein>
<dbReference type="Gene3D" id="3.90.1070.10">
    <property type="match status" value="1"/>
</dbReference>
<dbReference type="GO" id="GO:0005829">
    <property type="term" value="C:cytosol"/>
    <property type="evidence" value="ECO:0007669"/>
    <property type="project" value="TreeGrafter"/>
</dbReference>
<dbReference type="PANTHER" id="PTHR10000:SF8">
    <property type="entry name" value="HAD SUPERFAMILY HYDROLASE-LIKE, TYPE 3"/>
    <property type="match status" value="1"/>
</dbReference>
<dbReference type="eggNOG" id="arCOG01213">
    <property type="taxonomic scope" value="Archaea"/>
</dbReference>
<reference evidence="2 3" key="1">
    <citation type="submission" date="2012-01" db="EMBL/GenBank/DDBJ databases">
        <title>Improved High-Quality Draft sequence of Metallosphaera yellowstonensis MK1.</title>
        <authorList>
            <consortium name="US DOE Joint Genome Institute"/>
            <person name="Lucas S."/>
            <person name="Han J."/>
            <person name="Cheng J.-F."/>
            <person name="Goodwin L."/>
            <person name="Pitluck S."/>
            <person name="Peters L."/>
            <person name="Teshima H."/>
            <person name="Detter J.C."/>
            <person name="Han C."/>
            <person name="Tapia R."/>
            <person name="Land M."/>
            <person name="Hauser L."/>
            <person name="Kyrpides N."/>
            <person name="Kozubal M."/>
            <person name="Macur R.E."/>
            <person name="Jay Z."/>
            <person name="Inskeep W."/>
            <person name="Woyke T."/>
        </authorList>
    </citation>
    <scope>NUCLEOTIDE SEQUENCE [LARGE SCALE GENOMIC DNA]</scope>
    <source>
        <strain evidence="2 3">MK1</strain>
    </source>
</reference>
<evidence type="ECO:0000313" key="3">
    <source>
        <dbReference type="Proteomes" id="UP000003980"/>
    </source>
</evidence>
<dbReference type="EC" id="3.1.3.18" evidence="1"/>
<evidence type="ECO:0000256" key="1">
    <source>
        <dbReference type="NCBIfam" id="TIGR01487"/>
    </source>
</evidence>
<dbReference type="PANTHER" id="PTHR10000">
    <property type="entry name" value="PHOSPHOSERINE PHOSPHATASE"/>
    <property type="match status" value="1"/>
</dbReference>
<dbReference type="HOGENOM" id="CLU_1237940_0_0_2"/>
<dbReference type="InterPro" id="IPR006379">
    <property type="entry name" value="HAD-SF_hydro_IIB"/>
</dbReference>
<proteinExistence type="predicted"/>
<dbReference type="STRING" id="671065.MetMK1DRAFT_00012600"/>
<dbReference type="InterPro" id="IPR036412">
    <property type="entry name" value="HAD-like_sf"/>
</dbReference>
<organism evidence="2 3">
    <name type="scientific">Metallosphaera yellowstonensis MK1</name>
    <dbReference type="NCBI Taxonomy" id="671065"/>
    <lineage>
        <taxon>Archaea</taxon>
        <taxon>Thermoproteota</taxon>
        <taxon>Thermoprotei</taxon>
        <taxon>Sulfolobales</taxon>
        <taxon>Sulfolobaceae</taxon>
        <taxon>Metallosphaera</taxon>
    </lineage>
</organism>
<dbReference type="NCBIfam" id="TIGR01482">
    <property type="entry name" value="SPP-subfamily"/>
    <property type="match status" value="1"/>
</dbReference>
<dbReference type="SUPFAM" id="SSF56784">
    <property type="entry name" value="HAD-like"/>
    <property type="match status" value="1"/>
</dbReference>
<dbReference type="RefSeq" id="WP_009071547.1">
    <property type="nucleotide sequence ID" value="NZ_JH597761.1"/>
</dbReference>
<dbReference type="GO" id="GO:0008967">
    <property type="term" value="F:phosphoglycolate phosphatase activity"/>
    <property type="evidence" value="ECO:0007669"/>
    <property type="project" value="UniProtKB-UniRule"/>
</dbReference>
<evidence type="ECO:0000313" key="2">
    <source>
        <dbReference type="EMBL" id="EHP70757.1"/>
    </source>
</evidence>
<dbReference type="GO" id="GO:0000287">
    <property type="term" value="F:magnesium ion binding"/>
    <property type="evidence" value="ECO:0007669"/>
    <property type="project" value="TreeGrafter"/>
</dbReference>
<dbReference type="InterPro" id="IPR023214">
    <property type="entry name" value="HAD_sf"/>
</dbReference>
<dbReference type="Gene3D" id="3.40.50.1000">
    <property type="entry name" value="HAD superfamily/HAD-like"/>
    <property type="match status" value="1"/>
</dbReference>
<dbReference type="OrthoDB" id="120822at2157"/>
<name>H2C3D6_9CREN</name>
<gene>
    <name evidence="2" type="ORF">MetMK1DRAFT_00012600</name>
</gene>
<accession>H2C3D6</accession>
<dbReference type="Pfam" id="PF08282">
    <property type="entry name" value="Hydrolase_3"/>
    <property type="match status" value="1"/>
</dbReference>
<sequence>MWIVASDFDRTISDEKDAFRVREEVRDKINEFSKYWGFFVVTGRERRFMEALAPGLKPTGWVLENGCLILAGDREILNVPPGWFSLRQRVITELKGRGIKFSSGEAILYLSDVLEDDLPRIDGVNFERNRNDVMVLPSGIDKGSGLLRALKEMGLNGTIIAVGDGENDASLFRVAQFRVAVKNAVDPLKSMADLVLDREDGLGVVKLLDMILSGDFLKNVKVH</sequence>
<dbReference type="EMBL" id="JH597761">
    <property type="protein sequence ID" value="EHP70757.1"/>
    <property type="molecule type" value="Genomic_DNA"/>
</dbReference>
<keyword evidence="3" id="KW-1185">Reference proteome</keyword>
<dbReference type="SMR" id="H2C3D6"/>
<dbReference type="Proteomes" id="UP000003980">
    <property type="component" value="Unassembled WGS sequence"/>
</dbReference>
<dbReference type="NCBIfam" id="TIGR01487">
    <property type="entry name" value="Pglycolate_arch"/>
    <property type="match status" value="1"/>
</dbReference>
<keyword evidence="2" id="KW-0378">Hydrolase</keyword>
<dbReference type="NCBIfam" id="TIGR01484">
    <property type="entry name" value="HAD-SF-IIB"/>
    <property type="match status" value="1"/>
</dbReference>
<dbReference type="AlphaFoldDB" id="H2C3D6"/>